<dbReference type="EMBL" id="VTPC01006817">
    <property type="protein sequence ID" value="KAF2894622.1"/>
    <property type="molecule type" value="Genomic_DNA"/>
</dbReference>
<reference evidence="15" key="1">
    <citation type="submission" date="2019-08" db="EMBL/GenBank/DDBJ databases">
        <title>The genome of the North American firefly Photinus pyralis.</title>
        <authorList>
            <consortium name="Photinus pyralis genome working group"/>
            <person name="Fallon T.R."/>
            <person name="Sander Lower S.E."/>
            <person name="Weng J.-K."/>
        </authorList>
    </citation>
    <scope>NUCLEOTIDE SEQUENCE</scope>
    <source>
        <strain evidence="15">TRF0915ILg1</strain>
        <tissue evidence="15">Whole body</tissue>
    </source>
</reference>
<keyword evidence="8 11" id="KW-0406">Ion transport</keyword>
<feature type="domain" description="Potassium channel inwardly rectifying transmembrane" evidence="13">
    <location>
        <begin position="11"/>
        <end position="150"/>
    </location>
</feature>
<keyword evidence="16" id="KW-1185">Reference proteome</keyword>
<evidence type="ECO:0000256" key="4">
    <source>
        <dbReference type="ARBA" id="ARBA00022692"/>
    </source>
</evidence>
<dbReference type="PRINTS" id="PR01320">
    <property type="entry name" value="KIRCHANNEL"/>
</dbReference>
<dbReference type="InterPro" id="IPR014756">
    <property type="entry name" value="Ig_E-set"/>
</dbReference>
<dbReference type="Pfam" id="PF17655">
    <property type="entry name" value="IRK_C"/>
    <property type="match status" value="1"/>
</dbReference>
<dbReference type="PANTHER" id="PTHR11767:SF113">
    <property type="entry name" value="INWARDLY RECTIFYING POTASSIUM CHANNEL 2, ISOFORM D"/>
    <property type="match status" value="1"/>
</dbReference>
<evidence type="ECO:0000256" key="9">
    <source>
        <dbReference type="ARBA" id="ARBA00023136"/>
    </source>
</evidence>
<dbReference type="Proteomes" id="UP000801492">
    <property type="component" value="Unassembled WGS sequence"/>
</dbReference>
<dbReference type="InterPro" id="IPR013518">
    <property type="entry name" value="K_chnl_inward-rec_Kir_cyto"/>
</dbReference>
<dbReference type="OrthoDB" id="273257at2759"/>
<accession>A0A8K0D1X8</accession>
<proteinExistence type="inferred from homology"/>
<dbReference type="Gene3D" id="2.60.40.1400">
    <property type="entry name" value="G protein-activated inward rectifier potassium channel 1"/>
    <property type="match status" value="1"/>
</dbReference>
<evidence type="ECO:0000256" key="12">
    <source>
        <dbReference type="SAM" id="Phobius"/>
    </source>
</evidence>
<comment type="subcellular location">
    <subcellularLocation>
        <location evidence="1 11">Membrane</location>
        <topology evidence="1 11">Multi-pass membrane protein</topology>
    </subcellularLocation>
</comment>
<dbReference type="AlphaFoldDB" id="A0A8K0D1X8"/>
<evidence type="ECO:0000256" key="7">
    <source>
        <dbReference type="ARBA" id="ARBA00022989"/>
    </source>
</evidence>
<keyword evidence="2 11" id="KW-0813">Transport</keyword>
<dbReference type="GO" id="GO:0034765">
    <property type="term" value="P:regulation of monoatomic ion transmembrane transport"/>
    <property type="evidence" value="ECO:0007669"/>
    <property type="project" value="TreeGrafter"/>
</dbReference>
<evidence type="ECO:0000256" key="8">
    <source>
        <dbReference type="ARBA" id="ARBA00023065"/>
    </source>
</evidence>
<evidence type="ECO:0000256" key="6">
    <source>
        <dbReference type="ARBA" id="ARBA00022958"/>
    </source>
</evidence>
<protein>
    <submittedName>
        <fullName evidence="15">Uncharacterized protein</fullName>
    </submittedName>
</protein>
<keyword evidence="3 11" id="KW-0633">Potassium transport</keyword>
<evidence type="ECO:0000256" key="3">
    <source>
        <dbReference type="ARBA" id="ARBA00022538"/>
    </source>
</evidence>
<dbReference type="Pfam" id="PF01007">
    <property type="entry name" value="IRK"/>
    <property type="match status" value="1"/>
</dbReference>
<organism evidence="15 16">
    <name type="scientific">Ignelater luminosus</name>
    <name type="common">Cucubano</name>
    <name type="synonym">Pyrophorus luminosus</name>
    <dbReference type="NCBI Taxonomy" id="2038154"/>
    <lineage>
        <taxon>Eukaryota</taxon>
        <taxon>Metazoa</taxon>
        <taxon>Ecdysozoa</taxon>
        <taxon>Arthropoda</taxon>
        <taxon>Hexapoda</taxon>
        <taxon>Insecta</taxon>
        <taxon>Pterygota</taxon>
        <taxon>Neoptera</taxon>
        <taxon>Endopterygota</taxon>
        <taxon>Coleoptera</taxon>
        <taxon>Polyphaga</taxon>
        <taxon>Elateriformia</taxon>
        <taxon>Elateroidea</taxon>
        <taxon>Elateridae</taxon>
        <taxon>Agrypninae</taxon>
        <taxon>Pyrophorini</taxon>
        <taxon>Ignelater</taxon>
    </lineage>
</organism>
<comment type="caution">
    <text evidence="15">The sequence shown here is derived from an EMBL/GenBank/DDBJ whole genome shotgun (WGS) entry which is preliminary data.</text>
</comment>
<evidence type="ECO:0000259" key="14">
    <source>
        <dbReference type="Pfam" id="PF17655"/>
    </source>
</evidence>
<keyword evidence="5 11" id="KW-0851">Voltage-gated channel</keyword>
<dbReference type="GO" id="GO:0034702">
    <property type="term" value="C:monoatomic ion channel complex"/>
    <property type="evidence" value="ECO:0007669"/>
    <property type="project" value="UniProtKB-KW"/>
</dbReference>
<evidence type="ECO:0000256" key="11">
    <source>
        <dbReference type="RuleBase" id="RU003822"/>
    </source>
</evidence>
<feature type="domain" description="Inward rectifier potassium channel C-terminal" evidence="14">
    <location>
        <begin position="158"/>
        <end position="317"/>
    </location>
</feature>
<keyword evidence="10 11" id="KW-0407">Ion channel</keyword>
<feature type="transmembrane region" description="Helical" evidence="12">
    <location>
        <begin position="123"/>
        <end position="144"/>
    </location>
</feature>
<evidence type="ECO:0000256" key="5">
    <source>
        <dbReference type="ARBA" id="ARBA00022882"/>
    </source>
</evidence>
<evidence type="ECO:0000313" key="16">
    <source>
        <dbReference type="Proteomes" id="UP000801492"/>
    </source>
</evidence>
<evidence type="ECO:0000256" key="2">
    <source>
        <dbReference type="ARBA" id="ARBA00022448"/>
    </source>
</evidence>
<dbReference type="InterPro" id="IPR016449">
    <property type="entry name" value="K_chnl_inward-rec_Kir"/>
</dbReference>
<dbReference type="GO" id="GO:1990573">
    <property type="term" value="P:potassium ion import across plasma membrane"/>
    <property type="evidence" value="ECO:0007669"/>
    <property type="project" value="TreeGrafter"/>
</dbReference>
<dbReference type="SUPFAM" id="SSF81296">
    <property type="entry name" value="E set domains"/>
    <property type="match status" value="1"/>
</dbReference>
<dbReference type="InterPro" id="IPR040445">
    <property type="entry name" value="Kir_TM"/>
</dbReference>
<keyword evidence="7 12" id="KW-1133">Transmembrane helix</keyword>
<evidence type="ECO:0000256" key="10">
    <source>
        <dbReference type="ARBA" id="ARBA00023303"/>
    </source>
</evidence>
<dbReference type="InterPro" id="IPR041647">
    <property type="entry name" value="IRK_C"/>
</dbReference>
<keyword evidence="4 11" id="KW-0812">Transmembrane</keyword>
<evidence type="ECO:0000256" key="1">
    <source>
        <dbReference type="ARBA" id="ARBA00004141"/>
    </source>
</evidence>
<keyword evidence="6 11" id="KW-0630">Potassium</keyword>
<dbReference type="GO" id="GO:0005242">
    <property type="term" value="F:inward rectifier potassium channel activity"/>
    <property type="evidence" value="ECO:0007669"/>
    <property type="project" value="InterPro"/>
</dbReference>
<name>A0A8K0D1X8_IGNLU</name>
<comment type="similarity">
    <text evidence="11">Belongs to the inward rectifier-type potassium channel (TC 1.A.2.1) family.</text>
</comment>
<feature type="transmembrane region" description="Helical" evidence="12">
    <location>
        <begin position="46"/>
        <end position="67"/>
    </location>
</feature>
<dbReference type="Gene3D" id="1.10.287.70">
    <property type="match status" value="1"/>
</dbReference>
<sequence>MSHPNLSRRLIRKSGKSNVIRTNIAYLWTAYIRDIGNTLVNSRWRWTILCFASSYLLSWLLFAWFYMLIARDNDDVSEINPSNTPCLMGIKGFAGYFLFSLETQHTIGYGSRFITSHCPEGTFLISLQMIMGVAICGGMASIVYTKMVRPHAPLSKALFSKTAVICQRDGVLCLIFRVRDEDSKHRVGTKINAYLVQNRAHEPFLKTLTLERPGFLLWPLEVVHKITPLSPFWDLSAKDLITKRFELIVTLQGTSITTGQCSKTRTSYLTTEVLWGHRFKPCVKLNNDRNAYYVDNTDFNTTEEVLTPLCSAQRLYEVIQEISSTIYSPILVKSPTTSHSWKLTYEDEDSMESSSGVGSIREELLSPANSAIRKLSTIREFNSMENLKLGTREREHPLEVNTSIITVQEVPSSQSSNSSLNKLNTQVDKYLGDIEEQFSEVDNSHLRNSGVFDVEGLVKSLQNYLLDSEHVERTSEKGFCETNF</sequence>
<evidence type="ECO:0000313" key="15">
    <source>
        <dbReference type="EMBL" id="KAF2894622.1"/>
    </source>
</evidence>
<dbReference type="PANTHER" id="PTHR11767">
    <property type="entry name" value="INWARD RECTIFIER POTASSIUM CHANNEL"/>
    <property type="match status" value="1"/>
</dbReference>
<evidence type="ECO:0000259" key="13">
    <source>
        <dbReference type="Pfam" id="PF01007"/>
    </source>
</evidence>
<gene>
    <name evidence="15" type="ORF">ILUMI_11551</name>
</gene>
<dbReference type="GO" id="GO:0005886">
    <property type="term" value="C:plasma membrane"/>
    <property type="evidence" value="ECO:0007669"/>
    <property type="project" value="TreeGrafter"/>
</dbReference>
<keyword evidence="9 12" id="KW-0472">Membrane</keyword>
<dbReference type="SUPFAM" id="SSF81324">
    <property type="entry name" value="Voltage-gated potassium channels"/>
    <property type="match status" value="1"/>
</dbReference>